<name>A0ABW3YE75_9ACTN</name>
<comment type="caution">
    <text evidence="1">The sequence shown here is derived from an EMBL/GenBank/DDBJ whole genome shotgun (WGS) entry which is preliminary data.</text>
</comment>
<protein>
    <submittedName>
        <fullName evidence="1">Uncharacterized protein</fullName>
    </submittedName>
</protein>
<dbReference type="Proteomes" id="UP001597260">
    <property type="component" value="Unassembled WGS sequence"/>
</dbReference>
<gene>
    <name evidence="1" type="ORF">ACFQ4H_12770</name>
</gene>
<proteinExistence type="predicted"/>
<evidence type="ECO:0000313" key="2">
    <source>
        <dbReference type="Proteomes" id="UP001597260"/>
    </source>
</evidence>
<accession>A0ABW3YE75</accession>
<keyword evidence="2" id="KW-1185">Reference proteome</keyword>
<reference evidence="2" key="1">
    <citation type="journal article" date="2019" name="Int. J. Syst. Evol. Microbiol.">
        <title>The Global Catalogue of Microorganisms (GCM) 10K type strain sequencing project: providing services to taxonomists for standard genome sequencing and annotation.</title>
        <authorList>
            <consortium name="The Broad Institute Genomics Platform"/>
            <consortium name="The Broad Institute Genome Sequencing Center for Infectious Disease"/>
            <person name="Wu L."/>
            <person name="Ma J."/>
        </authorList>
    </citation>
    <scope>NUCLEOTIDE SEQUENCE [LARGE SCALE GENOMIC DNA]</scope>
    <source>
        <strain evidence="2">JCM 31037</strain>
    </source>
</reference>
<evidence type="ECO:0000313" key="1">
    <source>
        <dbReference type="EMBL" id="MFD1321966.1"/>
    </source>
</evidence>
<sequence length="144" mass="15871">MTERRTAGERDTMRVARIFDLVDAETGPRMADDHPRLGTDEAARFGAYLRSGAPVLMTTARMNDVVDPQRGGVVPMNFFTDGEWVWSEAVVYYLEEYGLEPEADLAAAIRARDFVMPSVDPGAADRAIAALQRPSKPAVWTHSG</sequence>
<dbReference type="EMBL" id="JBHTMP010000016">
    <property type="protein sequence ID" value="MFD1321966.1"/>
    <property type="molecule type" value="Genomic_DNA"/>
</dbReference>
<organism evidence="1 2">
    <name type="scientific">Micromonospora sonneratiae</name>
    <dbReference type="NCBI Taxonomy" id="1184706"/>
    <lineage>
        <taxon>Bacteria</taxon>
        <taxon>Bacillati</taxon>
        <taxon>Actinomycetota</taxon>
        <taxon>Actinomycetes</taxon>
        <taxon>Micromonosporales</taxon>
        <taxon>Micromonosporaceae</taxon>
        <taxon>Micromonospora</taxon>
    </lineage>
</organism>
<dbReference type="RefSeq" id="WP_377570407.1">
    <property type="nucleotide sequence ID" value="NZ_JBHTMP010000016.1"/>
</dbReference>